<feature type="transmembrane region" description="Helical" evidence="2">
    <location>
        <begin position="162"/>
        <end position="185"/>
    </location>
</feature>
<keyword evidence="2" id="KW-0472">Membrane</keyword>
<dbReference type="GO" id="GO:0055120">
    <property type="term" value="C:striated muscle dense body"/>
    <property type="evidence" value="ECO:0007669"/>
    <property type="project" value="TreeGrafter"/>
</dbReference>
<dbReference type="GO" id="GO:0015459">
    <property type="term" value="F:potassium channel regulator activity"/>
    <property type="evidence" value="ECO:0007669"/>
    <property type="project" value="TreeGrafter"/>
</dbReference>
<dbReference type="EMBL" id="JASPKZ010005715">
    <property type="protein sequence ID" value="KAJ9588086.1"/>
    <property type="molecule type" value="Genomic_DNA"/>
</dbReference>
<proteinExistence type="inferred from homology"/>
<feature type="transmembrane region" description="Helical" evidence="2">
    <location>
        <begin position="328"/>
        <end position="352"/>
    </location>
</feature>
<comment type="caution">
    <text evidence="3">The sequence shown here is derived from an EMBL/GenBank/DDBJ whole genome shotgun (WGS) entry which is preliminary data.</text>
</comment>
<feature type="transmembrane region" description="Helical" evidence="2">
    <location>
        <begin position="364"/>
        <end position="383"/>
    </location>
</feature>
<feature type="non-terminal residue" evidence="3">
    <location>
        <position position="1"/>
    </location>
</feature>
<evidence type="ECO:0000256" key="1">
    <source>
        <dbReference type="ARBA" id="ARBA00009172"/>
    </source>
</evidence>
<feature type="transmembrane region" description="Helical" evidence="2">
    <location>
        <begin position="421"/>
        <end position="445"/>
    </location>
</feature>
<dbReference type="GO" id="GO:0005886">
    <property type="term" value="C:plasma membrane"/>
    <property type="evidence" value="ECO:0007669"/>
    <property type="project" value="TreeGrafter"/>
</dbReference>
<dbReference type="PANTHER" id="PTHR19444:SF11">
    <property type="entry name" value="UNC93-LIKE PROTEIN"/>
    <property type="match status" value="1"/>
</dbReference>
<evidence type="ECO:0000313" key="3">
    <source>
        <dbReference type="EMBL" id="KAJ9588086.1"/>
    </source>
</evidence>
<protein>
    <submittedName>
        <fullName evidence="3">Uncharacterized protein</fullName>
    </submittedName>
</protein>
<dbReference type="GO" id="GO:0043266">
    <property type="term" value="P:regulation of potassium ion transport"/>
    <property type="evidence" value="ECO:0007669"/>
    <property type="project" value="TreeGrafter"/>
</dbReference>
<feature type="transmembrane region" description="Helical" evidence="2">
    <location>
        <begin position="269"/>
        <end position="292"/>
    </location>
</feature>
<accession>A0AAD8EFE1</accession>
<name>A0AAD8EFE1_DIPPU</name>
<dbReference type="PANTHER" id="PTHR19444">
    <property type="entry name" value="UNC-93 RELATED"/>
    <property type="match status" value="1"/>
</dbReference>
<keyword evidence="4" id="KW-1185">Reference proteome</keyword>
<sequence>MEERKDSLALGCPNSVGVEKKTRVNQERLDSKVKRVQNTKNRKMDSRKIGDISNQVQDQKIKISVNKKGSILKIYKNVIMVGLVYTLLGTIKDGITNIQSSINSESSMGTAGLIALYAGVILSNTFLSTAVLRWLGTKWTLFWMIMLSLPSIAFQYRAKFYLLVPASLVAGLSAGPISIAINTYITMSAESHAHVRELSTDILLPKLYGILLLMKQTSEVWGNLITSTVLSVDREDVNIRQNNSLCGPSHCPSNIDTGQHTSHRPPDEVMFRFVTVLCSICILSMFLVVVGVDKLRNDSNTLSREKITGFRLLAITFNFLMKESSQKLLLLISVWLGIEQAFLTADFTSAYISCSWGVDHVGYVFIPYGVTNALSSFLTGYFVRVTGRYFLMMSAFCIHFLINVTLLTWTPDLQSNTNIFFYLSALWGLANGINIVLNLSLYGLLSNGEEAASFSNHELWLYQ</sequence>
<dbReference type="SUPFAM" id="SSF103473">
    <property type="entry name" value="MFS general substrate transporter"/>
    <property type="match status" value="1"/>
</dbReference>
<dbReference type="InterPro" id="IPR036259">
    <property type="entry name" value="MFS_trans_sf"/>
</dbReference>
<dbReference type="AlphaFoldDB" id="A0AAD8EFE1"/>
<dbReference type="Proteomes" id="UP001233999">
    <property type="component" value="Unassembled WGS sequence"/>
</dbReference>
<evidence type="ECO:0000313" key="4">
    <source>
        <dbReference type="Proteomes" id="UP001233999"/>
    </source>
</evidence>
<organism evidence="3 4">
    <name type="scientific">Diploptera punctata</name>
    <name type="common">Pacific beetle cockroach</name>
    <dbReference type="NCBI Taxonomy" id="6984"/>
    <lineage>
        <taxon>Eukaryota</taxon>
        <taxon>Metazoa</taxon>
        <taxon>Ecdysozoa</taxon>
        <taxon>Arthropoda</taxon>
        <taxon>Hexapoda</taxon>
        <taxon>Insecta</taxon>
        <taxon>Pterygota</taxon>
        <taxon>Neoptera</taxon>
        <taxon>Polyneoptera</taxon>
        <taxon>Dictyoptera</taxon>
        <taxon>Blattodea</taxon>
        <taxon>Blaberoidea</taxon>
        <taxon>Blaberidae</taxon>
        <taxon>Diplopterinae</taxon>
        <taxon>Diploptera</taxon>
    </lineage>
</organism>
<evidence type="ECO:0000256" key="2">
    <source>
        <dbReference type="SAM" id="Phobius"/>
    </source>
</evidence>
<keyword evidence="2" id="KW-1133">Transmembrane helix</keyword>
<feature type="transmembrane region" description="Helical" evidence="2">
    <location>
        <begin position="74"/>
        <end position="91"/>
    </location>
</feature>
<reference evidence="3" key="1">
    <citation type="journal article" date="2023" name="IScience">
        <title>Live-bearing cockroach genome reveals convergent evolutionary mechanisms linked to viviparity in insects and beyond.</title>
        <authorList>
            <person name="Fouks B."/>
            <person name="Harrison M.C."/>
            <person name="Mikhailova A.A."/>
            <person name="Marchal E."/>
            <person name="English S."/>
            <person name="Carruthers M."/>
            <person name="Jennings E.C."/>
            <person name="Chiamaka E.L."/>
            <person name="Frigard R.A."/>
            <person name="Pippel M."/>
            <person name="Attardo G.M."/>
            <person name="Benoit J.B."/>
            <person name="Bornberg-Bauer E."/>
            <person name="Tobe S.S."/>
        </authorList>
    </citation>
    <scope>NUCLEOTIDE SEQUENCE</scope>
    <source>
        <strain evidence="3">Stay&amp;Tobe</strain>
    </source>
</reference>
<comment type="similarity">
    <text evidence="1">Belongs to the unc-93 family.</text>
</comment>
<reference evidence="3" key="2">
    <citation type="submission" date="2023-05" db="EMBL/GenBank/DDBJ databases">
        <authorList>
            <person name="Fouks B."/>
        </authorList>
    </citation>
    <scope>NUCLEOTIDE SEQUENCE</scope>
    <source>
        <strain evidence="3">Stay&amp;Tobe</strain>
        <tissue evidence="3">Testes</tissue>
    </source>
</reference>
<gene>
    <name evidence="3" type="ORF">L9F63_018537</name>
</gene>
<feature type="transmembrane region" description="Helical" evidence="2">
    <location>
        <begin position="390"/>
        <end position="409"/>
    </location>
</feature>
<keyword evidence="2" id="KW-0812">Transmembrane</keyword>
<dbReference type="GO" id="GO:0006937">
    <property type="term" value="P:regulation of muscle contraction"/>
    <property type="evidence" value="ECO:0007669"/>
    <property type="project" value="TreeGrafter"/>
</dbReference>
<feature type="transmembrane region" description="Helical" evidence="2">
    <location>
        <begin position="111"/>
        <end position="132"/>
    </location>
</feature>
<dbReference type="InterPro" id="IPR051951">
    <property type="entry name" value="UNC-93_regulatory"/>
</dbReference>